<dbReference type="Gene3D" id="1.20.1250.20">
    <property type="entry name" value="MFS general substrate transporter like domains"/>
    <property type="match status" value="1"/>
</dbReference>
<feature type="transmembrane region" description="Helical" evidence="1">
    <location>
        <begin position="275"/>
        <end position="292"/>
    </location>
</feature>
<evidence type="ECO:0000313" key="2">
    <source>
        <dbReference type="EMBL" id="MFC4072321.1"/>
    </source>
</evidence>
<dbReference type="InterPro" id="IPR036259">
    <property type="entry name" value="MFS_trans_sf"/>
</dbReference>
<dbReference type="InterPro" id="IPR011701">
    <property type="entry name" value="MFS"/>
</dbReference>
<keyword evidence="1" id="KW-0812">Transmembrane</keyword>
<feature type="transmembrane region" description="Helical" evidence="1">
    <location>
        <begin position="82"/>
        <end position="105"/>
    </location>
</feature>
<keyword evidence="1" id="KW-0472">Membrane</keyword>
<sequence length="377" mass="38445">MHALQDSVLLYPVYALLFADAGLTTAEISSLFAIWSVVSFVCEIPSGALADAWSRKRLYALGEVISAAGWAIWLIRPDFVGFAAGFALWGLGGAFASGSLEALVYDNLGDSTAYTRVMGRARMASMLAMLAATLLATPVLLAGGYVLVGAISIATVTAGGLLALRLPSSATDESGTDESGTDHENARNADEAGGYLSVLRAGLRSVTGSTRVLRLLAVAMAVPGFSALDEYLPLLAREMGAPTPAVPPLFALTALAMAAGSGLADRLPPDSPRPLTGALALAAALLAAGSLVPHPAGMVPVSVAFGLLQFAMVHAEARLQDAITGPARATALSVAGFGAEVAAVILYAAFGLPVALPLLCALMAVPLALTALLAFQR</sequence>
<evidence type="ECO:0000256" key="1">
    <source>
        <dbReference type="SAM" id="Phobius"/>
    </source>
</evidence>
<dbReference type="SUPFAM" id="SSF103473">
    <property type="entry name" value="MFS general substrate transporter"/>
    <property type="match status" value="1"/>
</dbReference>
<feature type="transmembrane region" description="Helical" evidence="1">
    <location>
        <begin position="356"/>
        <end position="375"/>
    </location>
</feature>
<dbReference type="RefSeq" id="WP_378073202.1">
    <property type="nucleotide sequence ID" value="NZ_JBHSBL010000035.1"/>
</dbReference>
<accession>A0ABV8J836</accession>
<keyword evidence="3" id="KW-1185">Reference proteome</keyword>
<dbReference type="Proteomes" id="UP001595867">
    <property type="component" value="Unassembled WGS sequence"/>
</dbReference>
<reference evidence="3" key="1">
    <citation type="journal article" date="2019" name="Int. J. Syst. Evol. Microbiol.">
        <title>The Global Catalogue of Microorganisms (GCM) 10K type strain sequencing project: providing services to taxonomists for standard genome sequencing and annotation.</title>
        <authorList>
            <consortium name="The Broad Institute Genomics Platform"/>
            <consortium name="The Broad Institute Genome Sequencing Center for Infectious Disease"/>
            <person name="Wu L."/>
            <person name="Ma J."/>
        </authorList>
    </citation>
    <scope>NUCLEOTIDE SEQUENCE [LARGE SCALE GENOMIC DNA]</scope>
    <source>
        <strain evidence="3">TBRC 5832</strain>
    </source>
</reference>
<dbReference type="InterPro" id="IPR053160">
    <property type="entry name" value="MFS_DHA3_Transporter"/>
</dbReference>
<feature type="transmembrane region" description="Helical" evidence="1">
    <location>
        <begin position="58"/>
        <end position="76"/>
    </location>
</feature>
<dbReference type="PANTHER" id="PTHR23530:SF1">
    <property type="entry name" value="PERMEASE, MAJOR FACILITATOR SUPERFAMILY-RELATED"/>
    <property type="match status" value="1"/>
</dbReference>
<proteinExistence type="predicted"/>
<organism evidence="2 3">
    <name type="scientific">Actinoplanes subglobosus</name>
    <dbReference type="NCBI Taxonomy" id="1547892"/>
    <lineage>
        <taxon>Bacteria</taxon>
        <taxon>Bacillati</taxon>
        <taxon>Actinomycetota</taxon>
        <taxon>Actinomycetes</taxon>
        <taxon>Micromonosporales</taxon>
        <taxon>Micromonosporaceae</taxon>
        <taxon>Actinoplanes</taxon>
    </lineage>
</organism>
<feature type="transmembrane region" description="Helical" evidence="1">
    <location>
        <begin position="12"/>
        <end position="38"/>
    </location>
</feature>
<comment type="caution">
    <text evidence="2">The sequence shown here is derived from an EMBL/GenBank/DDBJ whole genome shotgun (WGS) entry which is preliminary data.</text>
</comment>
<dbReference type="Pfam" id="PF07690">
    <property type="entry name" value="MFS_1"/>
    <property type="match status" value="1"/>
</dbReference>
<feature type="transmembrane region" description="Helical" evidence="1">
    <location>
        <begin position="298"/>
        <end position="317"/>
    </location>
</feature>
<evidence type="ECO:0000313" key="3">
    <source>
        <dbReference type="Proteomes" id="UP001595867"/>
    </source>
</evidence>
<protein>
    <submittedName>
        <fullName evidence="2">MFS transporter</fullName>
    </submittedName>
</protein>
<name>A0ABV8J836_9ACTN</name>
<dbReference type="PANTHER" id="PTHR23530">
    <property type="entry name" value="TRANSPORT PROTEIN-RELATED"/>
    <property type="match status" value="1"/>
</dbReference>
<gene>
    <name evidence="2" type="ORF">ACFO0C_45970</name>
</gene>
<feature type="transmembrane region" description="Helical" evidence="1">
    <location>
        <begin position="329"/>
        <end position="350"/>
    </location>
</feature>
<dbReference type="EMBL" id="JBHSBL010000035">
    <property type="protein sequence ID" value="MFC4072321.1"/>
    <property type="molecule type" value="Genomic_DNA"/>
</dbReference>
<feature type="transmembrane region" description="Helical" evidence="1">
    <location>
        <begin position="245"/>
        <end position="263"/>
    </location>
</feature>
<keyword evidence="1" id="KW-1133">Transmembrane helix</keyword>